<protein>
    <recommendedName>
        <fullName evidence="1">Methyltransferase type 11 domain-containing protein</fullName>
    </recommendedName>
</protein>
<dbReference type="Gene3D" id="3.40.50.150">
    <property type="entry name" value="Vaccinia Virus protein VP39"/>
    <property type="match status" value="1"/>
</dbReference>
<accession>A0AA38VNU2</accession>
<dbReference type="InterPro" id="IPR013216">
    <property type="entry name" value="Methyltransf_11"/>
</dbReference>
<dbReference type="Pfam" id="PF08241">
    <property type="entry name" value="Methyltransf_11"/>
    <property type="match status" value="1"/>
</dbReference>
<proteinExistence type="predicted"/>
<dbReference type="Proteomes" id="UP001174691">
    <property type="component" value="Unassembled WGS sequence"/>
</dbReference>
<gene>
    <name evidence="2" type="ORF">NKR19_g7000</name>
</gene>
<evidence type="ECO:0000313" key="2">
    <source>
        <dbReference type="EMBL" id="KAJ9143173.1"/>
    </source>
</evidence>
<organism evidence="2 3">
    <name type="scientific">Coniochaeta hoffmannii</name>
    <dbReference type="NCBI Taxonomy" id="91930"/>
    <lineage>
        <taxon>Eukaryota</taxon>
        <taxon>Fungi</taxon>
        <taxon>Dikarya</taxon>
        <taxon>Ascomycota</taxon>
        <taxon>Pezizomycotina</taxon>
        <taxon>Sordariomycetes</taxon>
        <taxon>Sordariomycetidae</taxon>
        <taxon>Coniochaetales</taxon>
        <taxon>Coniochaetaceae</taxon>
        <taxon>Coniochaeta</taxon>
    </lineage>
</organism>
<feature type="domain" description="Methyltransferase type 11" evidence="1">
    <location>
        <begin position="55"/>
        <end position="162"/>
    </location>
</feature>
<name>A0AA38VNU2_9PEZI</name>
<dbReference type="SUPFAM" id="SSF53335">
    <property type="entry name" value="S-adenosyl-L-methionine-dependent methyltransferases"/>
    <property type="match status" value="1"/>
</dbReference>
<dbReference type="EMBL" id="JANBVN010000116">
    <property type="protein sequence ID" value="KAJ9143173.1"/>
    <property type="molecule type" value="Genomic_DNA"/>
</dbReference>
<dbReference type="CDD" id="cd02440">
    <property type="entry name" value="AdoMet_MTases"/>
    <property type="match status" value="1"/>
</dbReference>
<dbReference type="AlphaFoldDB" id="A0AA38VNU2"/>
<dbReference type="GO" id="GO:0008757">
    <property type="term" value="F:S-adenosylmethionine-dependent methyltransferase activity"/>
    <property type="evidence" value="ECO:0007669"/>
    <property type="project" value="InterPro"/>
</dbReference>
<evidence type="ECO:0000259" key="1">
    <source>
        <dbReference type="Pfam" id="PF08241"/>
    </source>
</evidence>
<keyword evidence="3" id="KW-1185">Reference proteome</keyword>
<dbReference type="InterPro" id="IPR029063">
    <property type="entry name" value="SAM-dependent_MTases_sf"/>
</dbReference>
<comment type="caution">
    <text evidence="2">The sequence shown here is derived from an EMBL/GenBank/DDBJ whole genome shotgun (WGS) entry which is preliminary data.</text>
</comment>
<evidence type="ECO:0000313" key="3">
    <source>
        <dbReference type="Proteomes" id="UP001174691"/>
    </source>
</evidence>
<reference evidence="2" key="1">
    <citation type="submission" date="2022-07" db="EMBL/GenBank/DDBJ databases">
        <title>Fungi with potential for degradation of polypropylene.</title>
        <authorList>
            <person name="Gostincar C."/>
        </authorList>
    </citation>
    <scope>NUCLEOTIDE SEQUENCE</scope>
    <source>
        <strain evidence="2">EXF-13287</strain>
    </source>
</reference>
<sequence>MAPLTAEGFQWQKLTQTWRLGKEDRLDTVNVDASRALVKEVHNLVPFDRASFVHDIGTGSGAVVAELIDYCGSQIPSEARILATDVFPLMLDEIKERQRLRLSEGNKLWEKVEIQEMNAEEMNGIEDNLTSHLLAGYLMYALSDYKKMLSEVKRTLAPDGVFGYSVNIAYPWVTISGLISKVRPDKTAPYPPALWHTAESNTKVMEESGFKDVKATEVDLHVSYDSHEGMVDYLMDVLPFMPMLLEGLTEEETGEYRDLMIEQLKKESPSLPGKMVGKGLIVTGRK</sequence>